<reference evidence="2 3" key="1">
    <citation type="journal article" date="2023" name="Life. Sci Alliance">
        <title>Evolutionary insights into 3D genome organization and epigenetic landscape of Vigna mungo.</title>
        <authorList>
            <person name="Junaid A."/>
            <person name="Singh B."/>
            <person name="Bhatia S."/>
        </authorList>
    </citation>
    <scope>NUCLEOTIDE SEQUENCE [LARGE SCALE GENOMIC DNA]</scope>
    <source>
        <strain evidence="2">Urdbean</strain>
    </source>
</reference>
<gene>
    <name evidence="2" type="ORF">V8G54_012601</name>
</gene>
<keyword evidence="3" id="KW-1185">Reference proteome</keyword>
<name>A0AAQ3NSK0_VIGMU</name>
<evidence type="ECO:0000313" key="3">
    <source>
        <dbReference type="Proteomes" id="UP001374535"/>
    </source>
</evidence>
<evidence type="ECO:0000313" key="2">
    <source>
        <dbReference type="EMBL" id="WVZ15035.1"/>
    </source>
</evidence>
<proteinExistence type="predicted"/>
<dbReference type="Proteomes" id="UP001374535">
    <property type="component" value="Chromosome 4"/>
</dbReference>
<evidence type="ECO:0000256" key="1">
    <source>
        <dbReference type="SAM" id="Phobius"/>
    </source>
</evidence>
<feature type="non-terminal residue" evidence="2">
    <location>
        <position position="123"/>
    </location>
</feature>
<keyword evidence="1" id="KW-0472">Membrane</keyword>
<dbReference type="AlphaFoldDB" id="A0AAQ3NSK0"/>
<keyword evidence="1" id="KW-0812">Transmembrane</keyword>
<feature type="transmembrane region" description="Helical" evidence="1">
    <location>
        <begin position="30"/>
        <end position="51"/>
    </location>
</feature>
<accession>A0AAQ3NSK0</accession>
<organism evidence="2 3">
    <name type="scientific">Vigna mungo</name>
    <name type="common">Black gram</name>
    <name type="synonym">Phaseolus mungo</name>
    <dbReference type="NCBI Taxonomy" id="3915"/>
    <lineage>
        <taxon>Eukaryota</taxon>
        <taxon>Viridiplantae</taxon>
        <taxon>Streptophyta</taxon>
        <taxon>Embryophyta</taxon>
        <taxon>Tracheophyta</taxon>
        <taxon>Spermatophyta</taxon>
        <taxon>Magnoliopsida</taxon>
        <taxon>eudicotyledons</taxon>
        <taxon>Gunneridae</taxon>
        <taxon>Pentapetalae</taxon>
        <taxon>rosids</taxon>
        <taxon>fabids</taxon>
        <taxon>Fabales</taxon>
        <taxon>Fabaceae</taxon>
        <taxon>Papilionoideae</taxon>
        <taxon>50 kb inversion clade</taxon>
        <taxon>NPAAA clade</taxon>
        <taxon>indigoferoid/millettioid clade</taxon>
        <taxon>Phaseoleae</taxon>
        <taxon>Vigna</taxon>
    </lineage>
</organism>
<sequence>MEVGRAVLENQFWVLVWGAGRETKRKLKKIIGGVSFFVFVWTIAFFGDFGIQNRGDLESLLHLQSPEGSTTRVPRSKFIFPCFKTYHILLMNALLHCCIVVEHEHDIMNTEFLPHSHTEPNLE</sequence>
<protein>
    <submittedName>
        <fullName evidence="2">Uncharacterized protein</fullName>
    </submittedName>
</protein>
<keyword evidence="1" id="KW-1133">Transmembrane helix</keyword>
<dbReference type="EMBL" id="CP144697">
    <property type="protein sequence ID" value="WVZ15035.1"/>
    <property type="molecule type" value="Genomic_DNA"/>
</dbReference>